<comment type="caution">
    <text evidence="1">Lacks conserved residue(s) required for the propagation of feature annotation.</text>
</comment>
<accession>A0A1G2UG79</accession>
<dbReference type="Proteomes" id="UP000177096">
    <property type="component" value="Unassembled WGS sequence"/>
</dbReference>
<dbReference type="EMBL" id="MHWM01000026">
    <property type="protein sequence ID" value="OHB08416.1"/>
    <property type="molecule type" value="Genomic_DNA"/>
</dbReference>
<feature type="domain" description="HIT" evidence="2">
    <location>
        <begin position="1"/>
        <end position="101"/>
    </location>
</feature>
<evidence type="ECO:0000313" key="4">
    <source>
        <dbReference type="Proteomes" id="UP000177096"/>
    </source>
</evidence>
<evidence type="ECO:0000259" key="2">
    <source>
        <dbReference type="PROSITE" id="PS51084"/>
    </source>
</evidence>
<dbReference type="AlphaFoldDB" id="A0A1G2UG79"/>
<dbReference type="PANTHER" id="PTHR46648:SF1">
    <property type="entry name" value="ADENOSINE 5'-MONOPHOSPHORAMIDASE HNT1"/>
    <property type="match status" value="1"/>
</dbReference>
<sequence length="124" mass="14664">MNNLLKPSKQSLIYDDQNLYACLAKFPITDGHTVVVLRKKVSDLKLLPDRDYDYLMDTVFAVRNALLKTLNVKKVYLVYMDEANYVHWHLIPRYKEKGFDVFQHKPKSLKDFSLIKKIKKNLVF</sequence>
<dbReference type="InterPro" id="IPR011146">
    <property type="entry name" value="HIT-like"/>
</dbReference>
<dbReference type="Gene3D" id="3.30.428.10">
    <property type="entry name" value="HIT-like"/>
    <property type="match status" value="1"/>
</dbReference>
<dbReference type="InterPro" id="IPR001310">
    <property type="entry name" value="Histidine_triad_HIT"/>
</dbReference>
<dbReference type="GO" id="GO:0009117">
    <property type="term" value="P:nucleotide metabolic process"/>
    <property type="evidence" value="ECO:0007669"/>
    <property type="project" value="TreeGrafter"/>
</dbReference>
<gene>
    <name evidence="3" type="ORF">A3I86_00975</name>
</gene>
<protein>
    <recommendedName>
        <fullName evidence="2">HIT domain-containing protein</fullName>
    </recommendedName>
</protein>
<dbReference type="GO" id="GO:0003824">
    <property type="term" value="F:catalytic activity"/>
    <property type="evidence" value="ECO:0007669"/>
    <property type="project" value="InterPro"/>
</dbReference>
<proteinExistence type="predicted"/>
<dbReference type="SUPFAM" id="SSF54197">
    <property type="entry name" value="HIT-like"/>
    <property type="match status" value="1"/>
</dbReference>
<dbReference type="Pfam" id="PF01230">
    <property type="entry name" value="HIT"/>
    <property type="match status" value="1"/>
</dbReference>
<evidence type="ECO:0000256" key="1">
    <source>
        <dbReference type="PROSITE-ProRule" id="PRU00464"/>
    </source>
</evidence>
<dbReference type="PANTHER" id="PTHR46648">
    <property type="entry name" value="HIT FAMILY PROTEIN 1"/>
    <property type="match status" value="1"/>
</dbReference>
<name>A0A1G2UG79_9BACT</name>
<dbReference type="InterPro" id="IPR036265">
    <property type="entry name" value="HIT-like_sf"/>
</dbReference>
<dbReference type="PROSITE" id="PS51084">
    <property type="entry name" value="HIT_2"/>
    <property type="match status" value="1"/>
</dbReference>
<organism evidence="3 4">
    <name type="scientific">Candidatus Zambryskibacteria bacterium RIFCSPLOWO2_02_FULL_39_14</name>
    <dbReference type="NCBI Taxonomy" id="1802769"/>
    <lineage>
        <taxon>Bacteria</taxon>
        <taxon>Candidatus Zambryskiibacteriota</taxon>
    </lineage>
</organism>
<comment type="caution">
    <text evidence="3">The sequence shown here is derived from an EMBL/GenBank/DDBJ whole genome shotgun (WGS) entry which is preliminary data.</text>
</comment>
<reference evidence="3 4" key="1">
    <citation type="journal article" date="2016" name="Nat. Commun.">
        <title>Thousands of microbial genomes shed light on interconnected biogeochemical processes in an aquifer system.</title>
        <authorList>
            <person name="Anantharaman K."/>
            <person name="Brown C.T."/>
            <person name="Hug L.A."/>
            <person name="Sharon I."/>
            <person name="Castelle C.J."/>
            <person name="Probst A.J."/>
            <person name="Thomas B.C."/>
            <person name="Singh A."/>
            <person name="Wilkins M.J."/>
            <person name="Karaoz U."/>
            <person name="Brodie E.L."/>
            <person name="Williams K.H."/>
            <person name="Hubbard S.S."/>
            <person name="Banfield J.F."/>
        </authorList>
    </citation>
    <scope>NUCLEOTIDE SEQUENCE [LARGE SCALE GENOMIC DNA]</scope>
</reference>
<evidence type="ECO:0000313" key="3">
    <source>
        <dbReference type="EMBL" id="OHB08416.1"/>
    </source>
</evidence>